<gene>
    <name evidence="3" type="ORF">HBH26_15740</name>
</gene>
<dbReference type="Pfam" id="PF13622">
    <property type="entry name" value="4HBT_3"/>
    <property type="match status" value="1"/>
</dbReference>
<dbReference type="Pfam" id="PF20789">
    <property type="entry name" value="4HBT_3C"/>
    <property type="match status" value="1"/>
</dbReference>
<proteinExistence type="predicted"/>
<dbReference type="InterPro" id="IPR049450">
    <property type="entry name" value="ACOT8-like_C"/>
</dbReference>
<dbReference type="Proteomes" id="UP000732399">
    <property type="component" value="Unassembled WGS sequence"/>
</dbReference>
<feature type="domain" description="Acyl-CoA thioesterase-like C-terminal" evidence="2">
    <location>
        <begin position="117"/>
        <end position="243"/>
    </location>
</feature>
<reference evidence="3 4" key="1">
    <citation type="submission" date="2020-03" db="EMBL/GenBank/DDBJ databases">
        <authorList>
            <person name="Wang L."/>
            <person name="He N."/>
            <person name="Li Y."/>
            <person name="Fang Y."/>
            <person name="Zhang F."/>
        </authorList>
    </citation>
    <scope>NUCLEOTIDE SEQUENCE [LARGE SCALE GENOMIC DNA]</scope>
    <source>
        <strain evidence="3 4">36D10-4-7</strain>
    </source>
</reference>
<keyword evidence="4" id="KW-1185">Reference proteome</keyword>
<protein>
    <submittedName>
        <fullName evidence="3">Thioesterase family protein</fullName>
    </submittedName>
</protein>
<accession>A0ABX1CTA7</accession>
<dbReference type="InterPro" id="IPR029069">
    <property type="entry name" value="HotDog_dom_sf"/>
</dbReference>
<evidence type="ECO:0000313" key="4">
    <source>
        <dbReference type="Proteomes" id="UP000732399"/>
    </source>
</evidence>
<feature type="domain" description="Acyl-CoA thioesterase-like N-terminal HotDog" evidence="1">
    <location>
        <begin position="16"/>
        <end position="88"/>
    </location>
</feature>
<name>A0ABX1CTA7_9SPHN</name>
<comment type="caution">
    <text evidence="3">The sequence shown here is derived from an EMBL/GenBank/DDBJ whole genome shotgun (WGS) entry which is preliminary data.</text>
</comment>
<dbReference type="InterPro" id="IPR042171">
    <property type="entry name" value="Acyl-CoA_hotdog"/>
</dbReference>
<evidence type="ECO:0000259" key="2">
    <source>
        <dbReference type="Pfam" id="PF20789"/>
    </source>
</evidence>
<organism evidence="3 4">
    <name type="scientific">Sphingomonas corticis</name>
    <dbReference type="NCBI Taxonomy" id="2722791"/>
    <lineage>
        <taxon>Bacteria</taxon>
        <taxon>Pseudomonadati</taxon>
        <taxon>Pseudomonadota</taxon>
        <taxon>Alphaproteobacteria</taxon>
        <taxon>Sphingomonadales</taxon>
        <taxon>Sphingomonadaceae</taxon>
        <taxon>Sphingomonas</taxon>
    </lineage>
</organism>
<dbReference type="EMBL" id="JAAVJH010000012">
    <property type="protein sequence ID" value="NJR80036.1"/>
    <property type="molecule type" value="Genomic_DNA"/>
</dbReference>
<dbReference type="CDD" id="cd00556">
    <property type="entry name" value="Thioesterase_II"/>
    <property type="match status" value="1"/>
</dbReference>
<sequence length="248" mass="25930">MLVEPEHCVGPERQPFLFGGVGLGTAVTAAEAHCERPARWITAQFLSAARPGDLLEVVVDPSRAGRAATQVMVSGSVGGKPVYRAMAALGSGRWEGSNSWSAPPRVPGPEGLERTTHWRGDRGVHAGIEVRVVRGGYGARRPGEHEPDGRLILWARPRAGAIDPAFLAVLADFVPAGLGSALGMHVGGTSLDNTLRVVDVASTDWVLVDVGVEALGSGIAHGSVRLYDRGGAPLAIGSQTMVVRTREA</sequence>
<dbReference type="SUPFAM" id="SSF54637">
    <property type="entry name" value="Thioesterase/thiol ester dehydrase-isomerase"/>
    <property type="match status" value="2"/>
</dbReference>
<dbReference type="Gene3D" id="2.40.160.210">
    <property type="entry name" value="Acyl-CoA thioesterase, double hotdog domain"/>
    <property type="match status" value="1"/>
</dbReference>
<dbReference type="RefSeq" id="WP_168135593.1">
    <property type="nucleotide sequence ID" value="NZ_JAAVJH010000012.1"/>
</dbReference>
<evidence type="ECO:0000259" key="1">
    <source>
        <dbReference type="Pfam" id="PF13622"/>
    </source>
</evidence>
<dbReference type="InterPro" id="IPR049449">
    <property type="entry name" value="TesB_ACOT8-like_N"/>
</dbReference>
<evidence type="ECO:0000313" key="3">
    <source>
        <dbReference type="EMBL" id="NJR80036.1"/>
    </source>
</evidence>